<dbReference type="InterPro" id="IPR022683">
    <property type="entry name" value="Calpain_III"/>
</dbReference>
<feature type="active site" evidence="5 6">
    <location>
        <position position="445"/>
    </location>
</feature>
<dbReference type="Gene3D" id="3.90.70.10">
    <property type="entry name" value="Cysteine proteinases"/>
    <property type="match status" value="1"/>
</dbReference>
<dbReference type="GO" id="GO:0005737">
    <property type="term" value="C:cytoplasm"/>
    <property type="evidence" value="ECO:0007669"/>
    <property type="project" value="TreeGrafter"/>
</dbReference>
<dbReference type="InterPro" id="IPR036213">
    <property type="entry name" value="Calpain_III_sf"/>
</dbReference>
<dbReference type="EMBL" id="CAJRST010004446">
    <property type="protein sequence ID" value="CAG5872868.1"/>
    <property type="molecule type" value="Genomic_DNA"/>
</dbReference>
<evidence type="ECO:0000256" key="5">
    <source>
        <dbReference type="PIRSR" id="PIRSR622684-1"/>
    </source>
</evidence>
<feature type="chain" id="PRO_5035817944" evidence="8">
    <location>
        <begin position="26"/>
        <end position="831"/>
    </location>
</feature>
<dbReference type="SMART" id="SM00720">
    <property type="entry name" value="calpain_III"/>
    <property type="match status" value="1"/>
</dbReference>
<dbReference type="Proteomes" id="UP000677803">
    <property type="component" value="Unassembled WGS sequence"/>
</dbReference>
<dbReference type="SMART" id="SM00230">
    <property type="entry name" value="CysPc"/>
    <property type="match status" value="1"/>
</dbReference>
<dbReference type="AlphaFoldDB" id="A0A8S4AJB9"/>
<dbReference type="PANTHER" id="PTHR10183">
    <property type="entry name" value="CALPAIN"/>
    <property type="match status" value="1"/>
</dbReference>
<evidence type="ECO:0000259" key="9">
    <source>
        <dbReference type="PROSITE" id="PS50203"/>
    </source>
</evidence>
<keyword evidence="12" id="KW-1185">Reference proteome</keyword>
<evidence type="ECO:0000256" key="7">
    <source>
        <dbReference type="SAM" id="MobiDB-lite"/>
    </source>
</evidence>
<dbReference type="InterPro" id="IPR038765">
    <property type="entry name" value="Papain-like_cys_pep_sf"/>
</dbReference>
<evidence type="ECO:0000313" key="11">
    <source>
        <dbReference type="EMBL" id="CAG5872868.1"/>
    </source>
</evidence>
<dbReference type="Pfam" id="PF00648">
    <property type="entry name" value="Peptidase_C2"/>
    <property type="match status" value="1"/>
</dbReference>
<dbReference type="InterPro" id="IPR001300">
    <property type="entry name" value="Peptidase_C2_calpain_cat"/>
</dbReference>
<dbReference type="InterPro" id="IPR011992">
    <property type="entry name" value="EF-hand-dom_pair"/>
</dbReference>
<evidence type="ECO:0000256" key="6">
    <source>
        <dbReference type="PROSITE-ProRule" id="PRU00239"/>
    </source>
</evidence>
<protein>
    <submittedName>
        <fullName evidence="11">(Atlantic silverside) hypothetical protein</fullName>
    </submittedName>
</protein>
<dbReference type="OrthoDB" id="424753at2759"/>
<dbReference type="GO" id="GO:0006508">
    <property type="term" value="P:proteolysis"/>
    <property type="evidence" value="ECO:0007669"/>
    <property type="project" value="UniProtKB-KW"/>
</dbReference>
<dbReference type="GO" id="GO:0005509">
    <property type="term" value="F:calcium ion binding"/>
    <property type="evidence" value="ECO:0007669"/>
    <property type="project" value="InterPro"/>
</dbReference>
<dbReference type="SUPFAM" id="SSF49758">
    <property type="entry name" value="Calpain large subunit, middle domain (domain III)"/>
    <property type="match status" value="2"/>
</dbReference>
<dbReference type="PROSITE" id="PS50222">
    <property type="entry name" value="EF_HAND_2"/>
    <property type="match status" value="1"/>
</dbReference>
<dbReference type="PROSITE" id="PS00139">
    <property type="entry name" value="THIOL_PROTEASE_CYS"/>
    <property type="match status" value="1"/>
</dbReference>
<keyword evidence="2 6" id="KW-0645">Protease</keyword>
<feature type="active site" evidence="5 6">
    <location>
        <position position="469"/>
    </location>
</feature>
<dbReference type="InterPro" id="IPR000169">
    <property type="entry name" value="Pept_cys_AS"/>
</dbReference>
<evidence type="ECO:0000256" key="3">
    <source>
        <dbReference type="ARBA" id="ARBA00022801"/>
    </source>
</evidence>
<sequence length="831" mass="93571">MVFCSTQMGFLASPAPLMLASLLRADVISVFYTSCAETFATNPQYRIQVTIIDKEDPEDHNILLSLMQKPQQKYRTKRRFYPTGLTISKVPPGLLLFQRKIAPLAQTIPLNSMALENFSCYFAMFSICCETPNFIDGDLSCAWKCMIYDGSWMAGVSAGGSINNRSKQGVCLRPPVSMHQPGSSTSIINLRYQDGSEGSPSNPVHFKKQDCAQLKEYCLSRRSLFVDNTFPPDSCSLGDLPNLTIWQEDEDILRLQKNSDEPEFCLDGASRFDFAQGSLGNCWFLAALSSLTFHEQLLTQVVPMDQSFKEYAGIFHFRFWRFGKWVDVVIDDYLPTLNNQLLFAKSKCGNEFWVPLLEKAYAKVCGSYADMNAGLPSDACKDFSGGVTMIYNLGETNDQYPGDDEDLWLSLKRATECKSMICCGTASREGKLVNTIAHTGLVDAHAYTVTGVTEVELDGAKVKLVRIMNPWGAQEWNGNWSDEMALENFSCYFAMFSICCETPNFIDGDLSCAWKCMIYDGSWMAGVSAGGSINNQTFATNPQYRIQVTIIDKEDPEDHNLLLSLMQKPQQKYRTKRRFYPTGLTIFKTPQGRLGRSFFNRNPPVSLQQIYRYERDLIELHSLEPGEYVIVPSTIKANMTADFVLCVYTKADAKISPYPTGGGDHLNENEKNNVNVPETPDKPKEEIANEDSMRDLFNLYVDQGGELNAIQLRKLLNDQFPHGTSHGFGLETCKSMIAIVDSLFQQSDLNGCGRLSDHELQKAIEVAGLNVKDQLVRLMMFRYAGQTSTTLEEFIALMLRLDRMSGIFKDKSSEGFIHLSWEEWSNLSMYN</sequence>
<reference evidence="11" key="1">
    <citation type="submission" date="2021-05" db="EMBL/GenBank/DDBJ databases">
        <authorList>
            <person name="Tigano A."/>
        </authorList>
    </citation>
    <scope>NUCLEOTIDE SEQUENCE</scope>
</reference>
<evidence type="ECO:0000256" key="2">
    <source>
        <dbReference type="ARBA" id="ARBA00022670"/>
    </source>
</evidence>
<keyword evidence="8" id="KW-0732">Signal</keyword>
<dbReference type="SUPFAM" id="SSF54001">
    <property type="entry name" value="Cysteine proteinases"/>
    <property type="match status" value="1"/>
</dbReference>
<feature type="signal peptide" evidence="8">
    <location>
        <begin position="1"/>
        <end position="25"/>
    </location>
</feature>
<dbReference type="GO" id="GO:0004198">
    <property type="term" value="F:calcium-dependent cysteine-type endopeptidase activity"/>
    <property type="evidence" value="ECO:0007669"/>
    <property type="project" value="InterPro"/>
</dbReference>
<name>A0A8S4AJB9_9TELE</name>
<dbReference type="InterPro" id="IPR022682">
    <property type="entry name" value="Calpain_domain_III"/>
</dbReference>
<dbReference type="Gene3D" id="1.10.238.10">
    <property type="entry name" value="EF-hand"/>
    <property type="match status" value="1"/>
</dbReference>
<keyword evidence="4 6" id="KW-0788">Thiol protease</keyword>
<organism evidence="11 12">
    <name type="scientific">Menidia menidia</name>
    <name type="common">Atlantic silverside</name>
    <dbReference type="NCBI Taxonomy" id="238744"/>
    <lineage>
        <taxon>Eukaryota</taxon>
        <taxon>Metazoa</taxon>
        <taxon>Chordata</taxon>
        <taxon>Craniata</taxon>
        <taxon>Vertebrata</taxon>
        <taxon>Euteleostomi</taxon>
        <taxon>Actinopterygii</taxon>
        <taxon>Neopterygii</taxon>
        <taxon>Teleostei</taxon>
        <taxon>Neoteleostei</taxon>
        <taxon>Acanthomorphata</taxon>
        <taxon>Ovalentaria</taxon>
        <taxon>Atherinomorphae</taxon>
        <taxon>Atheriniformes</taxon>
        <taxon>Atherinopsidae</taxon>
        <taxon>Menidiinae</taxon>
        <taxon>Menidia</taxon>
    </lineage>
</organism>
<evidence type="ECO:0000256" key="8">
    <source>
        <dbReference type="SAM" id="SignalP"/>
    </source>
</evidence>
<evidence type="ECO:0000256" key="4">
    <source>
        <dbReference type="ARBA" id="ARBA00022807"/>
    </source>
</evidence>
<feature type="region of interest" description="Disordered" evidence="7">
    <location>
        <begin position="659"/>
        <end position="681"/>
    </location>
</feature>
<dbReference type="Gene3D" id="2.60.120.380">
    <property type="match status" value="2"/>
</dbReference>
<feature type="domain" description="Calpain catalytic" evidence="9">
    <location>
        <begin position="224"/>
        <end position="483"/>
    </location>
</feature>
<evidence type="ECO:0000313" key="12">
    <source>
        <dbReference type="Proteomes" id="UP000677803"/>
    </source>
</evidence>
<dbReference type="PANTHER" id="PTHR10183:SF302">
    <property type="entry name" value="CALPAIN-14"/>
    <property type="match status" value="1"/>
</dbReference>
<accession>A0A8S4AJB9</accession>
<feature type="domain" description="EF-hand" evidence="10">
    <location>
        <begin position="735"/>
        <end position="770"/>
    </location>
</feature>
<evidence type="ECO:0000259" key="10">
    <source>
        <dbReference type="PROSITE" id="PS50222"/>
    </source>
</evidence>
<dbReference type="PRINTS" id="PR00704">
    <property type="entry name" value="CALPAIN"/>
</dbReference>
<feature type="active site" evidence="5 6">
    <location>
        <position position="282"/>
    </location>
</feature>
<comment type="caution">
    <text evidence="11">The sequence shown here is derived from an EMBL/GenBank/DDBJ whole genome shotgun (WGS) entry which is preliminary data.</text>
</comment>
<keyword evidence="3 6" id="KW-0378">Hydrolase</keyword>
<dbReference type="InterPro" id="IPR002048">
    <property type="entry name" value="EF_hand_dom"/>
</dbReference>
<dbReference type="PROSITE" id="PS50203">
    <property type="entry name" value="CALPAIN_CAT"/>
    <property type="match status" value="1"/>
</dbReference>
<dbReference type="SUPFAM" id="SSF47473">
    <property type="entry name" value="EF-hand"/>
    <property type="match status" value="1"/>
</dbReference>
<dbReference type="InterPro" id="IPR022684">
    <property type="entry name" value="Calpain_cysteine_protease"/>
</dbReference>
<dbReference type="Pfam" id="PF01067">
    <property type="entry name" value="Calpain_III"/>
    <property type="match status" value="2"/>
</dbReference>
<proteinExistence type="inferred from homology"/>
<gene>
    <name evidence="11" type="ORF">MMEN_LOCUS5062</name>
</gene>
<comment type="similarity">
    <text evidence="1">Belongs to the peptidase C2 family.</text>
</comment>
<evidence type="ECO:0000256" key="1">
    <source>
        <dbReference type="ARBA" id="ARBA00007623"/>
    </source>
</evidence>
<dbReference type="CDD" id="cd00044">
    <property type="entry name" value="CysPc"/>
    <property type="match status" value="1"/>
</dbReference>